<dbReference type="Proteomes" id="UP000051451">
    <property type="component" value="Unassembled WGS sequence"/>
</dbReference>
<dbReference type="EMBL" id="AZGB01000022">
    <property type="protein sequence ID" value="KRM05289.1"/>
    <property type="molecule type" value="Genomic_DNA"/>
</dbReference>
<dbReference type="AlphaFoldDB" id="A0A0R1VR60"/>
<evidence type="ECO:0000256" key="1">
    <source>
        <dbReference type="ARBA" id="ARBA00022737"/>
    </source>
</evidence>
<dbReference type="InterPro" id="IPR018337">
    <property type="entry name" value="Cell_wall/Cho-bd_repeat"/>
</dbReference>
<dbReference type="PATRIC" id="fig|1423750.3.peg.1805"/>
<name>A0A0R1VR60_9LACO</name>
<protein>
    <recommendedName>
        <fullName evidence="4">N-acetylmuramoyl-L-alanine amidase</fullName>
    </recommendedName>
</protein>
<keyword evidence="3" id="KW-1185">Reference proteome</keyword>
<gene>
    <name evidence="2" type="ORF">FC89_GL001760</name>
</gene>
<sequence length="345" mass="39774">MATVIAPLNHKTVNIDLKLADKIRSNQAAYLNQMRAKGVIKHVRPFSSKTSQQELNAEIAWVHELIQRQLQQVGQSNFWRATFRTILKDNDPFENPIFLRVNHFSAENFLDNYQNFSQTQSEVSLDPLRKILFKIDSQGTIQLLGINSQQRLLELENNIPASGWYQIGQGNFYYNQTGTLLKGWQTIGSKKYYFEPTDGKLQTGIRTINQKTYFFDFQTGAMQTGWQKLGKGMIYTDNQGQLQTGWQTINGDHYFFSQQTGFMLTGFAEFKLANATYYFAPDGKQVFGPQTINQHDYLFDQKTGKMKTGLHYLPEKRKIVFYDNTGKMVYQQSAAEFAAKHTQQI</sequence>
<keyword evidence="1" id="KW-0677">Repeat</keyword>
<dbReference type="STRING" id="1423750.FC89_GL001760"/>
<reference evidence="2 3" key="1">
    <citation type="journal article" date="2015" name="Genome Announc.">
        <title>Expanding the biotechnology potential of lactobacilli through comparative genomics of 213 strains and associated genera.</title>
        <authorList>
            <person name="Sun Z."/>
            <person name="Harris H.M."/>
            <person name="McCann A."/>
            <person name="Guo C."/>
            <person name="Argimon S."/>
            <person name="Zhang W."/>
            <person name="Yang X."/>
            <person name="Jeffery I.B."/>
            <person name="Cooney J.C."/>
            <person name="Kagawa T.F."/>
            <person name="Liu W."/>
            <person name="Song Y."/>
            <person name="Salvetti E."/>
            <person name="Wrobel A."/>
            <person name="Rasinkangas P."/>
            <person name="Parkhill J."/>
            <person name="Rea M.C."/>
            <person name="O'Sullivan O."/>
            <person name="Ritari J."/>
            <person name="Douillard F.P."/>
            <person name="Paul Ross R."/>
            <person name="Yang R."/>
            <person name="Briner A.E."/>
            <person name="Felis G.E."/>
            <person name="de Vos W.M."/>
            <person name="Barrangou R."/>
            <person name="Klaenhammer T.R."/>
            <person name="Caufield P.W."/>
            <person name="Cui Y."/>
            <person name="Zhang H."/>
            <person name="O'Toole P.W."/>
        </authorList>
    </citation>
    <scope>NUCLEOTIDE SEQUENCE [LARGE SCALE GENOMIC DNA]</scope>
    <source>
        <strain evidence="2 3">DSM 18630</strain>
    </source>
</reference>
<evidence type="ECO:0008006" key="4">
    <source>
        <dbReference type="Google" id="ProtNLM"/>
    </source>
</evidence>
<organism evidence="2 3">
    <name type="scientific">Liquorilactobacillus ghanensis DSM 18630</name>
    <dbReference type="NCBI Taxonomy" id="1423750"/>
    <lineage>
        <taxon>Bacteria</taxon>
        <taxon>Bacillati</taxon>
        <taxon>Bacillota</taxon>
        <taxon>Bacilli</taxon>
        <taxon>Lactobacillales</taxon>
        <taxon>Lactobacillaceae</taxon>
        <taxon>Liquorilactobacillus</taxon>
    </lineage>
</organism>
<evidence type="ECO:0000313" key="2">
    <source>
        <dbReference type="EMBL" id="KRM05289.1"/>
    </source>
</evidence>
<dbReference type="Pfam" id="PF01473">
    <property type="entry name" value="Choline_bind_1"/>
    <property type="match status" value="1"/>
</dbReference>
<comment type="caution">
    <text evidence="2">The sequence shown here is derived from an EMBL/GenBank/DDBJ whole genome shotgun (WGS) entry which is preliminary data.</text>
</comment>
<proteinExistence type="predicted"/>
<dbReference type="Gene3D" id="2.10.270.10">
    <property type="entry name" value="Cholin Binding"/>
    <property type="match status" value="2"/>
</dbReference>
<accession>A0A0R1VR60</accession>
<evidence type="ECO:0000313" key="3">
    <source>
        <dbReference type="Proteomes" id="UP000051451"/>
    </source>
</evidence>
<dbReference type="SUPFAM" id="SSF69360">
    <property type="entry name" value="Cell wall binding repeat"/>
    <property type="match status" value="1"/>
</dbReference>